<dbReference type="PANTHER" id="PTHR14428">
    <property type="entry name" value="NUCLEOLAR COMPLEX PROTEIN 3"/>
    <property type="match status" value="1"/>
</dbReference>
<dbReference type="Pfam" id="PF07540">
    <property type="entry name" value="NOC3p"/>
    <property type="match status" value="1"/>
</dbReference>
<feature type="compositionally biased region" description="Basic and acidic residues" evidence="6">
    <location>
        <begin position="63"/>
        <end position="72"/>
    </location>
</feature>
<dbReference type="AlphaFoldDB" id="A0AAN6DLA0"/>
<evidence type="ECO:0000259" key="7">
    <source>
        <dbReference type="Pfam" id="PF03914"/>
    </source>
</evidence>
<evidence type="ECO:0000313" key="9">
    <source>
        <dbReference type="EMBL" id="KAI1607978.1"/>
    </source>
</evidence>
<proteinExistence type="inferred from homology"/>
<comment type="caution">
    <text evidence="9">The sequence shown here is derived from an EMBL/GenBank/DDBJ whole genome shotgun (WGS) entry which is preliminary data.</text>
</comment>
<evidence type="ECO:0000256" key="6">
    <source>
        <dbReference type="SAM" id="MobiDB-lite"/>
    </source>
</evidence>
<gene>
    <name evidence="9" type="ORF">EDD36DRAFT_114264</name>
</gene>
<dbReference type="GO" id="GO:0042254">
    <property type="term" value="P:ribosome biogenesis"/>
    <property type="evidence" value="ECO:0007669"/>
    <property type="project" value="UniProtKB-KW"/>
</dbReference>
<keyword evidence="5" id="KW-0690">Ribosome biogenesis</keyword>
<name>A0AAN6DLA0_9EURO</name>
<evidence type="ECO:0000259" key="8">
    <source>
        <dbReference type="Pfam" id="PF07540"/>
    </source>
</evidence>
<dbReference type="GO" id="GO:0006270">
    <property type="term" value="P:DNA replication initiation"/>
    <property type="evidence" value="ECO:0007669"/>
    <property type="project" value="TreeGrafter"/>
</dbReference>
<evidence type="ECO:0000256" key="1">
    <source>
        <dbReference type="ARBA" id="ARBA00004604"/>
    </source>
</evidence>
<comment type="similarity">
    <text evidence="2 5">Belongs to the CBF/MAK21 family.</text>
</comment>
<feature type="compositionally biased region" description="Basic and acidic residues" evidence="6">
    <location>
        <begin position="43"/>
        <end position="56"/>
    </location>
</feature>
<organism evidence="9 10">
    <name type="scientific">Exophiala viscosa</name>
    <dbReference type="NCBI Taxonomy" id="2486360"/>
    <lineage>
        <taxon>Eukaryota</taxon>
        <taxon>Fungi</taxon>
        <taxon>Dikarya</taxon>
        <taxon>Ascomycota</taxon>
        <taxon>Pezizomycotina</taxon>
        <taxon>Eurotiomycetes</taxon>
        <taxon>Chaetothyriomycetidae</taxon>
        <taxon>Chaetothyriales</taxon>
        <taxon>Herpotrichiellaceae</taxon>
        <taxon>Exophiala</taxon>
    </lineage>
</organism>
<dbReference type="Proteomes" id="UP001203852">
    <property type="component" value="Unassembled WGS sequence"/>
</dbReference>
<keyword evidence="3" id="KW-0175">Coiled coil</keyword>
<feature type="compositionally biased region" description="Basic and acidic residues" evidence="6">
    <location>
        <begin position="332"/>
        <end position="342"/>
    </location>
</feature>
<feature type="region of interest" description="Disordered" evidence="6">
    <location>
        <begin position="329"/>
        <end position="351"/>
    </location>
</feature>
<evidence type="ECO:0000313" key="10">
    <source>
        <dbReference type="Proteomes" id="UP001203852"/>
    </source>
</evidence>
<evidence type="ECO:0000256" key="4">
    <source>
        <dbReference type="ARBA" id="ARBA00023242"/>
    </source>
</evidence>
<evidence type="ECO:0000256" key="5">
    <source>
        <dbReference type="PIRNR" id="PIRNR028977"/>
    </source>
</evidence>
<dbReference type="Pfam" id="PF03914">
    <property type="entry name" value="CBF"/>
    <property type="match status" value="1"/>
</dbReference>
<feature type="domain" description="CCAAT-binding factor" evidence="7">
    <location>
        <begin position="479"/>
        <end position="667"/>
    </location>
</feature>
<protein>
    <recommendedName>
        <fullName evidence="5">Nucleolar complex-associated protein 3</fullName>
    </recommendedName>
</protein>
<accession>A0AAN6DLA0</accession>
<keyword evidence="4" id="KW-0539">Nucleus</keyword>
<dbReference type="EMBL" id="MU404365">
    <property type="protein sequence ID" value="KAI1607978.1"/>
    <property type="molecule type" value="Genomic_DNA"/>
</dbReference>
<dbReference type="PIRSF" id="PIRSF028977">
    <property type="entry name" value="Nucleolar_complex_p3"/>
    <property type="match status" value="1"/>
</dbReference>
<sequence>MPHGRPAKRRRITPPLDDDRPSETIKSSELFARAADWDLEQAYEQKNRSKKNKEPTRLPIKTAEGRVQRVEEEANGDDSDSFLGSGSEDEANNEPDTPPTESEPAIQVPVKQQILSAKEDIARLAGHLNEDPEEHASAFKKLAQISGPNSPIPVQKLVLAAQAAVYKDVIPGYRIRAYKDEDLGTKVSKEVRQTRQYEQSLVAGYQAYVKHLANLAKVRKGDEESRSLRSVAINCVCTLLLSVPHFNFRTELLNVLARELASREATPDFAKCIGTIEKIFADDDDGAPSLEAVGILTKIMKAKEYRLREEVLNTFFQLRLLSELSATSSTTRTDKSEDDASKMRGRKVKKEMWEHRSKKEKKFAKERKAVEKDMREADATVNYEEREKMQSETLKLVFVTYFRILKARVPELMGAVLEGLATYAHLINQDFFGDILEALKDIISQADAASKGELDLDDEEIGTLLDVDGEEIRNRTRESLLATQTAFTLLSGQDVSKAASSLHLDLSYFTSHTYRSLYPLALDADIELGPKSVHLPDPHVPKSSQKAANKVNVSTPILLLARVLTSILLTPSQPPPTVAAASFFKRLLTISVQLPEKSALAVLSLLAKIADKHARKIEALWYSDERKGDGVFKGEADTVEGTNVLSTGSGVWETELLRRHYCPKVREQVASIDKVIAGLHR</sequence>
<evidence type="ECO:0000256" key="3">
    <source>
        <dbReference type="ARBA" id="ARBA00023054"/>
    </source>
</evidence>
<evidence type="ECO:0000256" key="2">
    <source>
        <dbReference type="ARBA" id="ARBA00007797"/>
    </source>
</evidence>
<dbReference type="GO" id="GO:0005730">
    <property type="term" value="C:nucleolus"/>
    <property type="evidence" value="ECO:0007669"/>
    <property type="project" value="UniProtKB-SubCell"/>
</dbReference>
<comment type="subcellular location">
    <subcellularLocation>
        <location evidence="1 5">Nucleus</location>
        <location evidence="1 5">Nucleolus</location>
    </subcellularLocation>
</comment>
<feature type="region of interest" description="Disordered" evidence="6">
    <location>
        <begin position="1"/>
        <end position="29"/>
    </location>
</feature>
<keyword evidence="10" id="KW-1185">Reference proteome</keyword>
<dbReference type="InterPro" id="IPR011501">
    <property type="entry name" value="Noc3_N"/>
</dbReference>
<feature type="region of interest" description="Disordered" evidence="6">
    <location>
        <begin position="42"/>
        <end position="106"/>
    </location>
</feature>
<feature type="domain" description="Nucleolar complex-associated protein 3 N-terminal" evidence="8">
    <location>
        <begin position="117"/>
        <end position="208"/>
    </location>
</feature>
<dbReference type="InterPro" id="IPR005612">
    <property type="entry name" value="CCAAT-binding_factor"/>
</dbReference>
<dbReference type="GO" id="GO:0003682">
    <property type="term" value="F:chromatin binding"/>
    <property type="evidence" value="ECO:0007669"/>
    <property type="project" value="TreeGrafter"/>
</dbReference>
<comment type="function">
    <text evidence="5">Required for synthesis of 60S ribosomal subunits and the transport of pre-ribosomes from the nucleoplasm to the cytoplasm.</text>
</comment>
<feature type="compositionally biased region" description="Basic residues" evidence="6">
    <location>
        <begin position="1"/>
        <end position="12"/>
    </location>
</feature>
<dbReference type="InterPro" id="IPR016903">
    <property type="entry name" value="Nucleolar_cplx-assoc_3"/>
</dbReference>
<reference evidence="9" key="1">
    <citation type="journal article" date="2022" name="bioRxiv">
        <title>Deciphering the potential niche of two novel black yeast fungi from a biological soil crust based on their genomes, phenotypes, and melanin regulation.</title>
        <authorList>
            <consortium name="DOE Joint Genome Institute"/>
            <person name="Carr E.C."/>
            <person name="Barton Q."/>
            <person name="Grambo S."/>
            <person name="Sullivan M."/>
            <person name="Renfro C.M."/>
            <person name="Kuo A."/>
            <person name="Pangilinan J."/>
            <person name="Lipzen A."/>
            <person name="Keymanesh K."/>
            <person name="Savage E."/>
            <person name="Barry K."/>
            <person name="Grigoriev I.V."/>
            <person name="Riekhof W.R."/>
            <person name="Harris S.S."/>
        </authorList>
    </citation>
    <scope>NUCLEOTIDE SEQUENCE</scope>
    <source>
        <strain evidence="9">JF 03-4F</strain>
    </source>
</reference>
<dbReference type="PANTHER" id="PTHR14428:SF5">
    <property type="entry name" value="NUCLEOLAR COMPLEX PROTEIN 3 HOMOLOG"/>
    <property type="match status" value="1"/>
</dbReference>